<gene>
    <name evidence="1" type="ORF">Adt_37907</name>
</gene>
<keyword evidence="2" id="KW-1185">Reference proteome</keyword>
<name>A0ABD1Q0T0_9LAMI</name>
<dbReference type="AlphaFoldDB" id="A0ABD1Q0T0"/>
<dbReference type="Gene3D" id="3.40.50.2000">
    <property type="entry name" value="Glycogen Phosphorylase B"/>
    <property type="match status" value="1"/>
</dbReference>
<proteinExistence type="predicted"/>
<organism evidence="1 2">
    <name type="scientific">Abeliophyllum distichum</name>
    <dbReference type="NCBI Taxonomy" id="126358"/>
    <lineage>
        <taxon>Eukaryota</taxon>
        <taxon>Viridiplantae</taxon>
        <taxon>Streptophyta</taxon>
        <taxon>Embryophyta</taxon>
        <taxon>Tracheophyta</taxon>
        <taxon>Spermatophyta</taxon>
        <taxon>Magnoliopsida</taxon>
        <taxon>eudicotyledons</taxon>
        <taxon>Gunneridae</taxon>
        <taxon>Pentapetalae</taxon>
        <taxon>asterids</taxon>
        <taxon>lamiids</taxon>
        <taxon>Lamiales</taxon>
        <taxon>Oleaceae</taxon>
        <taxon>Forsythieae</taxon>
        <taxon>Abeliophyllum</taxon>
    </lineage>
</organism>
<reference evidence="2" key="1">
    <citation type="submission" date="2024-07" db="EMBL/GenBank/DDBJ databases">
        <title>Two chromosome-level genome assemblies of Korean endemic species Abeliophyllum distichum and Forsythia ovata (Oleaceae).</title>
        <authorList>
            <person name="Jang H."/>
        </authorList>
    </citation>
    <scope>NUCLEOTIDE SEQUENCE [LARGE SCALE GENOMIC DNA]</scope>
</reference>
<evidence type="ECO:0000313" key="2">
    <source>
        <dbReference type="Proteomes" id="UP001604336"/>
    </source>
</evidence>
<accession>A0ABD1Q0T0</accession>
<dbReference type="SUPFAM" id="SSF53756">
    <property type="entry name" value="UDP-Glycosyltransferase/glycogen phosphorylase"/>
    <property type="match status" value="1"/>
</dbReference>
<protein>
    <submittedName>
        <fullName evidence="1">UDP-glycosyltransferase 84A1</fullName>
    </submittedName>
</protein>
<dbReference type="EMBL" id="JBFOLK010000012">
    <property type="protein sequence ID" value="KAL2469771.1"/>
    <property type="molecule type" value="Genomic_DNA"/>
</dbReference>
<sequence length="113" mass="12569">MSSKSLIHVFLVTFPSQGLVNPLLRLGKHLAFKGLLVTLSAPQPQFISLNLCKANDISDQPTPVGDGMIRFAFFDDGWDVNDPKRFIDADLYVAQLELVGKHELPQKTCRGRC</sequence>
<dbReference type="Proteomes" id="UP001604336">
    <property type="component" value="Unassembled WGS sequence"/>
</dbReference>
<comment type="caution">
    <text evidence="1">The sequence shown here is derived from an EMBL/GenBank/DDBJ whole genome shotgun (WGS) entry which is preliminary data.</text>
</comment>
<evidence type="ECO:0000313" key="1">
    <source>
        <dbReference type="EMBL" id="KAL2469771.1"/>
    </source>
</evidence>